<comment type="caution">
    <text evidence="9">The sequence shown here is derived from an EMBL/GenBank/DDBJ whole genome shotgun (WGS) entry which is preliminary data.</text>
</comment>
<keyword evidence="3 8" id="KW-0349">Heme</keyword>
<name>A0AAN6ZUD7_9PEZI</name>
<evidence type="ECO:0000256" key="6">
    <source>
        <dbReference type="ARBA" id="ARBA00023004"/>
    </source>
</evidence>
<proteinExistence type="inferred from homology"/>
<reference evidence="9" key="2">
    <citation type="submission" date="2023-05" db="EMBL/GenBank/DDBJ databases">
        <authorList>
            <consortium name="Lawrence Berkeley National Laboratory"/>
            <person name="Steindorff A."/>
            <person name="Hensen N."/>
            <person name="Bonometti L."/>
            <person name="Westerberg I."/>
            <person name="Brannstrom I.O."/>
            <person name="Guillou S."/>
            <person name="Cros-Aarteil S."/>
            <person name="Calhoun S."/>
            <person name="Haridas S."/>
            <person name="Kuo A."/>
            <person name="Mondo S."/>
            <person name="Pangilinan J."/>
            <person name="Riley R."/>
            <person name="Labutti K."/>
            <person name="Andreopoulos B."/>
            <person name="Lipzen A."/>
            <person name="Chen C."/>
            <person name="Yanf M."/>
            <person name="Daum C."/>
            <person name="Ng V."/>
            <person name="Clum A."/>
            <person name="Ohm R."/>
            <person name="Martin F."/>
            <person name="Silar P."/>
            <person name="Natvig D."/>
            <person name="Lalanne C."/>
            <person name="Gautier V."/>
            <person name="Ament-Velasquez S.L."/>
            <person name="Kruys A."/>
            <person name="Hutchinson M.I."/>
            <person name="Powell A.J."/>
            <person name="Barry K."/>
            <person name="Miller A.N."/>
            <person name="Grigoriev I.V."/>
            <person name="Debuchy R."/>
            <person name="Gladieux P."/>
            <person name="Thoren M.H."/>
            <person name="Johannesson H."/>
        </authorList>
    </citation>
    <scope>NUCLEOTIDE SEQUENCE</scope>
    <source>
        <strain evidence="9">CBS 538.74</strain>
    </source>
</reference>
<dbReference type="SUPFAM" id="SSF48264">
    <property type="entry name" value="Cytochrome P450"/>
    <property type="match status" value="1"/>
</dbReference>
<dbReference type="PRINTS" id="PR00385">
    <property type="entry name" value="P450"/>
</dbReference>
<keyword evidence="4 8" id="KW-0479">Metal-binding</keyword>
<dbReference type="InterPro" id="IPR036396">
    <property type="entry name" value="Cyt_P450_sf"/>
</dbReference>
<keyword evidence="6 8" id="KW-0408">Iron</keyword>
<feature type="non-terminal residue" evidence="9">
    <location>
        <position position="1"/>
    </location>
</feature>
<dbReference type="GO" id="GO:0004497">
    <property type="term" value="F:monooxygenase activity"/>
    <property type="evidence" value="ECO:0007669"/>
    <property type="project" value="UniProtKB-KW"/>
</dbReference>
<dbReference type="PRINTS" id="PR00463">
    <property type="entry name" value="EP450I"/>
</dbReference>
<comment type="cofactor">
    <cofactor evidence="1 8">
        <name>heme</name>
        <dbReference type="ChEBI" id="CHEBI:30413"/>
    </cofactor>
</comment>
<accession>A0AAN6ZUD7</accession>
<dbReference type="Gene3D" id="1.10.630.10">
    <property type="entry name" value="Cytochrome P450"/>
    <property type="match status" value="1"/>
</dbReference>
<dbReference type="EMBL" id="MU857059">
    <property type="protein sequence ID" value="KAK4150623.1"/>
    <property type="molecule type" value="Genomic_DNA"/>
</dbReference>
<protein>
    <submittedName>
        <fullName evidence="9">Cytochrome P450</fullName>
    </submittedName>
</protein>
<evidence type="ECO:0000256" key="5">
    <source>
        <dbReference type="ARBA" id="ARBA00023002"/>
    </source>
</evidence>
<dbReference type="GO" id="GO:0016705">
    <property type="term" value="F:oxidoreductase activity, acting on paired donors, with incorporation or reduction of molecular oxygen"/>
    <property type="evidence" value="ECO:0007669"/>
    <property type="project" value="InterPro"/>
</dbReference>
<keyword evidence="7" id="KW-0503">Monooxygenase</keyword>
<sequence>VPFQLVAGSDTTASAIRGTMLHLAATRHAYAKLQNEIDTAIAQGRISNPITGEEAKKLKYLQVTVIYEGMRMQPPFSGLVMKQAPPEGDTLPNDGQFVIPGGTRVAQNTLAMMRRRDIFGADADVFRPERWLLNNAPEQRLRMVQTVEFVFGHGRWGCLGRPVAFLELNKVFVELLRRFDFEILNPKRPRREANFNMFFHSELWMRVTERGA</sequence>
<dbReference type="GO" id="GO:0020037">
    <property type="term" value="F:heme binding"/>
    <property type="evidence" value="ECO:0007669"/>
    <property type="project" value="InterPro"/>
</dbReference>
<dbReference type="GO" id="GO:0005506">
    <property type="term" value="F:iron ion binding"/>
    <property type="evidence" value="ECO:0007669"/>
    <property type="project" value="InterPro"/>
</dbReference>
<evidence type="ECO:0000313" key="9">
    <source>
        <dbReference type="EMBL" id="KAK4150623.1"/>
    </source>
</evidence>
<evidence type="ECO:0000256" key="3">
    <source>
        <dbReference type="ARBA" id="ARBA00022617"/>
    </source>
</evidence>
<evidence type="ECO:0000313" key="10">
    <source>
        <dbReference type="Proteomes" id="UP001302745"/>
    </source>
</evidence>
<dbReference type="InterPro" id="IPR001128">
    <property type="entry name" value="Cyt_P450"/>
</dbReference>
<gene>
    <name evidence="9" type="ORF">C8A00DRAFT_17880</name>
</gene>
<dbReference type="Pfam" id="PF00067">
    <property type="entry name" value="p450"/>
    <property type="match status" value="1"/>
</dbReference>
<feature type="binding site" description="axial binding residue" evidence="8">
    <location>
        <position position="158"/>
    </location>
    <ligand>
        <name>heme</name>
        <dbReference type="ChEBI" id="CHEBI:30413"/>
    </ligand>
    <ligandPart>
        <name>Fe</name>
        <dbReference type="ChEBI" id="CHEBI:18248"/>
    </ligandPart>
</feature>
<evidence type="ECO:0000256" key="8">
    <source>
        <dbReference type="PIRSR" id="PIRSR602401-1"/>
    </source>
</evidence>
<keyword evidence="5" id="KW-0560">Oxidoreductase</keyword>
<evidence type="ECO:0000256" key="4">
    <source>
        <dbReference type="ARBA" id="ARBA00022723"/>
    </source>
</evidence>
<reference evidence="9" key="1">
    <citation type="journal article" date="2023" name="Mol. Phylogenet. Evol.">
        <title>Genome-scale phylogeny and comparative genomics of the fungal order Sordariales.</title>
        <authorList>
            <person name="Hensen N."/>
            <person name="Bonometti L."/>
            <person name="Westerberg I."/>
            <person name="Brannstrom I.O."/>
            <person name="Guillou S."/>
            <person name="Cros-Aarteil S."/>
            <person name="Calhoun S."/>
            <person name="Haridas S."/>
            <person name="Kuo A."/>
            <person name="Mondo S."/>
            <person name="Pangilinan J."/>
            <person name="Riley R."/>
            <person name="LaButti K."/>
            <person name="Andreopoulos B."/>
            <person name="Lipzen A."/>
            <person name="Chen C."/>
            <person name="Yan M."/>
            <person name="Daum C."/>
            <person name="Ng V."/>
            <person name="Clum A."/>
            <person name="Steindorff A."/>
            <person name="Ohm R.A."/>
            <person name="Martin F."/>
            <person name="Silar P."/>
            <person name="Natvig D.O."/>
            <person name="Lalanne C."/>
            <person name="Gautier V."/>
            <person name="Ament-Velasquez S.L."/>
            <person name="Kruys A."/>
            <person name="Hutchinson M.I."/>
            <person name="Powell A.J."/>
            <person name="Barry K."/>
            <person name="Miller A.N."/>
            <person name="Grigoriev I.V."/>
            <person name="Debuchy R."/>
            <person name="Gladieux P."/>
            <person name="Hiltunen Thoren M."/>
            <person name="Johannesson H."/>
        </authorList>
    </citation>
    <scope>NUCLEOTIDE SEQUENCE</scope>
    <source>
        <strain evidence="9">CBS 538.74</strain>
    </source>
</reference>
<dbReference type="AlphaFoldDB" id="A0AAN6ZUD7"/>
<dbReference type="Proteomes" id="UP001302745">
    <property type="component" value="Unassembled WGS sequence"/>
</dbReference>
<evidence type="ECO:0000256" key="1">
    <source>
        <dbReference type="ARBA" id="ARBA00001971"/>
    </source>
</evidence>
<comment type="similarity">
    <text evidence="2">Belongs to the cytochrome P450 family.</text>
</comment>
<dbReference type="InterPro" id="IPR002401">
    <property type="entry name" value="Cyt_P450_E_grp-I"/>
</dbReference>
<organism evidence="9 10">
    <name type="scientific">Chaetomidium leptoderma</name>
    <dbReference type="NCBI Taxonomy" id="669021"/>
    <lineage>
        <taxon>Eukaryota</taxon>
        <taxon>Fungi</taxon>
        <taxon>Dikarya</taxon>
        <taxon>Ascomycota</taxon>
        <taxon>Pezizomycotina</taxon>
        <taxon>Sordariomycetes</taxon>
        <taxon>Sordariomycetidae</taxon>
        <taxon>Sordariales</taxon>
        <taxon>Chaetomiaceae</taxon>
        <taxon>Chaetomidium</taxon>
    </lineage>
</organism>
<keyword evidence="10" id="KW-1185">Reference proteome</keyword>
<dbReference type="PANTHER" id="PTHR24305">
    <property type="entry name" value="CYTOCHROME P450"/>
    <property type="match status" value="1"/>
</dbReference>
<dbReference type="PANTHER" id="PTHR24305:SF77">
    <property type="entry name" value="CYTOCHROME P450 MONOOXYGENASE"/>
    <property type="match status" value="1"/>
</dbReference>
<evidence type="ECO:0000256" key="7">
    <source>
        <dbReference type="ARBA" id="ARBA00023033"/>
    </source>
</evidence>
<dbReference type="InterPro" id="IPR050121">
    <property type="entry name" value="Cytochrome_P450_monoxygenase"/>
</dbReference>
<evidence type="ECO:0000256" key="2">
    <source>
        <dbReference type="ARBA" id="ARBA00010617"/>
    </source>
</evidence>